<organism evidence="1 2">
    <name type="scientific">Dioscorea alata</name>
    <name type="common">Purple yam</name>
    <dbReference type="NCBI Taxonomy" id="55571"/>
    <lineage>
        <taxon>Eukaryota</taxon>
        <taxon>Viridiplantae</taxon>
        <taxon>Streptophyta</taxon>
        <taxon>Embryophyta</taxon>
        <taxon>Tracheophyta</taxon>
        <taxon>Spermatophyta</taxon>
        <taxon>Magnoliopsida</taxon>
        <taxon>Liliopsida</taxon>
        <taxon>Dioscoreales</taxon>
        <taxon>Dioscoreaceae</taxon>
        <taxon>Dioscorea</taxon>
    </lineage>
</organism>
<proteinExistence type="predicted"/>
<comment type="caution">
    <text evidence="1">The sequence shown here is derived from an EMBL/GenBank/DDBJ whole genome shotgun (WGS) entry which is preliminary data.</text>
</comment>
<sequence>MGRGRMEIKRIENPSQRQSTFYKRRDGLFKKARELAVLCDIDLLLILFSSSGKLYHFYSPSVPNAKELIQKYEMATRTKIGKDFSSEQNEEAEKVQKLCELLEEQLRFMTIDENQEYSLPVLDIIETNLEVAINKVRSEKERKIQREIGRLESMVGDGQQEKFGLCEKLARIRELKEMGVLGGAANFSYELDLKLGFD</sequence>
<keyword evidence="2" id="KW-1185">Reference proteome</keyword>
<accession>A0ACB7WE50</accession>
<evidence type="ECO:0000313" key="2">
    <source>
        <dbReference type="Proteomes" id="UP000827976"/>
    </source>
</evidence>
<gene>
    <name evidence="1" type="ORF">IHE45_04G098000</name>
</gene>
<reference evidence="2" key="1">
    <citation type="journal article" date="2022" name="Nat. Commun.">
        <title>Chromosome evolution and the genetic basis of agronomically important traits in greater yam.</title>
        <authorList>
            <person name="Bredeson J.V."/>
            <person name="Lyons J.B."/>
            <person name="Oniyinde I.O."/>
            <person name="Okereke N.R."/>
            <person name="Kolade O."/>
            <person name="Nnabue I."/>
            <person name="Nwadili C.O."/>
            <person name="Hribova E."/>
            <person name="Parker M."/>
            <person name="Nwogha J."/>
            <person name="Shu S."/>
            <person name="Carlson J."/>
            <person name="Kariba R."/>
            <person name="Muthemba S."/>
            <person name="Knop K."/>
            <person name="Barton G.J."/>
            <person name="Sherwood A.V."/>
            <person name="Lopez-Montes A."/>
            <person name="Asiedu R."/>
            <person name="Jamnadass R."/>
            <person name="Muchugi A."/>
            <person name="Goodstein D."/>
            <person name="Egesi C.N."/>
            <person name="Featherston J."/>
            <person name="Asfaw A."/>
            <person name="Simpson G.G."/>
            <person name="Dolezel J."/>
            <person name="Hendre P.S."/>
            <person name="Van Deynze A."/>
            <person name="Kumar P.L."/>
            <person name="Obidiegwu J.E."/>
            <person name="Bhattacharjee R."/>
            <person name="Rokhsar D.S."/>
        </authorList>
    </citation>
    <scope>NUCLEOTIDE SEQUENCE [LARGE SCALE GENOMIC DNA]</scope>
    <source>
        <strain evidence="2">cv. TDa95/00328</strain>
    </source>
</reference>
<dbReference type="EMBL" id="CM037014">
    <property type="protein sequence ID" value="KAH7686320.1"/>
    <property type="molecule type" value="Genomic_DNA"/>
</dbReference>
<protein>
    <submittedName>
        <fullName evidence="1">MADS box transcription factor domain-containing protein</fullName>
    </submittedName>
</protein>
<evidence type="ECO:0000313" key="1">
    <source>
        <dbReference type="EMBL" id="KAH7686320.1"/>
    </source>
</evidence>
<dbReference type="Proteomes" id="UP000827976">
    <property type="component" value="Chromosome 4"/>
</dbReference>
<name>A0ACB7WE50_DIOAL</name>